<evidence type="ECO:0000313" key="1">
    <source>
        <dbReference type="EMBL" id="GAH38367.1"/>
    </source>
</evidence>
<dbReference type="EMBL" id="BARU01005574">
    <property type="protein sequence ID" value="GAH38367.1"/>
    <property type="molecule type" value="Genomic_DNA"/>
</dbReference>
<dbReference type="AlphaFoldDB" id="X1F0F0"/>
<organism evidence="1">
    <name type="scientific">marine sediment metagenome</name>
    <dbReference type="NCBI Taxonomy" id="412755"/>
    <lineage>
        <taxon>unclassified sequences</taxon>
        <taxon>metagenomes</taxon>
        <taxon>ecological metagenomes</taxon>
    </lineage>
</organism>
<protein>
    <submittedName>
        <fullName evidence="1">Uncharacterized protein</fullName>
    </submittedName>
</protein>
<accession>X1F0F0</accession>
<sequence length="68" mass="7819">MGNFELVQRVLSDAEKMLTHAGKKKVLDSYMTKDGETTIEKIKDKKNRNKVLAKKDLVHEVDPEDFTI</sequence>
<name>X1F0F0_9ZZZZ</name>
<comment type="caution">
    <text evidence="1">The sequence shown here is derived from an EMBL/GenBank/DDBJ whole genome shotgun (WGS) entry which is preliminary data.</text>
</comment>
<proteinExistence type="predicted"/>
<feature type="non-terminal residue" evidence="1">
    <location>
        <position position="68"/>
    </location>
</feature>
<gene>
    <name evidence="1" type="ORF">S03H2_10887</name>
</gene>
<reference evidence="1" key="1">
    <citation type="journal article" date="2014" name="Front. Microbiol.">
        <title>High frequency of phylogenetically diverse reductive dehalogenase-homologous genes in deep subseafloor sedimentary metagenomes.</title>
        <authorList>
            <person name="Kawai M."/>
            <person name="Futagami T."/>
            <person name="Toyoda A."/>
            <person name="Takaki Y."/>
            <person name="Nishi S."/>
            <person name="Hori S."/>
            <person name="Arai W."/>
            <person name="Tsubouchi T."/>
            <person name="Morono Y."/>
            <person name="Uchiyama I."/>
            <person name="Ito T."/>
            <person name="Fujiyama A."/>
            <person name="Inagaki F."/>
            <person name="Takami H."/>
        </authorList>
    </citation>
    <scope>NUCLEOTIDE SEQUENCE</scope>
    <source>
        <strain evidence="1">Expedition CK06-06</strain>
    </source>
</reference>